<feature type="transmembrane region" description="Helical" evidence="4">
    <location>
        <begin position="257"/>
        <end position="281"/>
    </location>
</feature>
<feature type="transmembrane region" description="Helical" evidence="4">
    <location>
        <begin position="177"/>
        <end position="197"/>
    </location>
</feature>
<keyword evidence="1 4" id="KW-0812">Transmembrane</keyword>
<organism evidence="6 7">
    <name type="scientific">Candidatus Geothrix skivensis</name>
    <dbReference type="NCBI Taxonomy" id="2954439"/>
    <lineage>
        <taxon>Bacteria</taxon>
        <taxon>Pseudomonadati</taxon>
        <taxon>Acidobacteriota</taxon>
        <taxon>Holophagae</taxon>
        <taxon>Holophagales</taxon>
        <taxon>Holophagaceae</taxon>
        <taxon>Geothrix</taxon>
    </lineage>
</organism>
<keyword evidence="2 4" id="KW-1133">Transmembrane helix</keyword>
<evidence type="ECO:0000256" key="1">
    <source>
        <dbReference type="ARBA" id="ARBA00022692"/>
    </source>
</evidence>
<comment type="caution">
    <text evidence="6">The sequence shown here is derived from an EMBL/GenBank/DDBJ whole genome shotgun (WGS) entry which is preliminary data.</text>
</comment>
<evidence type="ECO:0000259" key="5">
    <source>
        <dbReference type="PROSITE" id="PS50850"/>
    </source>
</evidence>
<name>A0A9D7XN07_9BACT</name>
<accession>A0A9D7XN07</accession>
<evidence type="ECO:0000313" key="7">
    <source>
        <dbReference type="Proteomes" id="UP000886657"/>
    </source>
</evidence>
<feature type="transmembrane region" description="Helical" evidence="4">
    <location>
        <begin position="49"/>
        <end position="69"/>
    </location>
</feature>
<gene>
    <name evidence="6" type="ORF">IPP58_16745</name>
</gene>
<dbReference type="InterPro" id="IPR011701">
    <property type="entry name" value="MFS"/>
</dbReference>
<dbReference type="SUPFAM" id="SSF103473">
    <property type="entry name" value="MFS general substrate transporter"/>
    <property type="match status" value="1"/>
</dbReference>
<feature type="domain" description="Major facilitator superfamily (MFS) profile" evidence="5">
    <location>
        <begin position="13"/>
        <end position="405"/>
    </location>
</feature>
<feature type="transmembrane region" description="Helical" evidence="4">
    <location>
        <begin position="302"/>
        <end position="326"/>
    </location>
</feature>
<evidence type="ECO:0000256" key="2">
    <source>
        <dbReference type="ARBA" id="ARBA00022989"/>
    </source>
</evidence>
<dbReference type="PANTHER" id="PTHR23520">
    <property type="entry name" value="TRANSPORTER, PUTATIVE (AFU_ORTHOLOGUE AFUA_3G04000)-RELATED"/>
    <property type="match status" value="1"/>
</dbReference>
<dbReference type="Pfam" id="PF07690">
    <property type="entry name" value="MFS_1"/>
    <property type="match status" value="1"/>
</dbReference>
<sequence length="413" mass="43061">MSPAPPPTRLGPDGLLLFVTRGLRMFSYGFLSVVLVLYLAGLGFGEGRIGLLLTLTLVGDTLISLWITLRADRVGRKLMLVLGAALMLLAGVPFALSGDFTVLLLAATFGVISPSGNEVGPFLAIEQAALSQVVPDDRRTGVFAWYNLTGSFATALGALAGGWGAQALQSAGQTPVASYRALVFAYAAMGLVLALLFSKLSRAVETPPSTAPAGRLGLHGSKGVVLRLAALFSLDAFAGGFVIQSLVAYWFHVKFGVAPGTLGSIFFVANVLAGLSALYAVRLAGRIGLIRTMVYTHIPSNVLLILVPLMPNLPLAIGVLLLRFSISQMDVPTRQAYTMQVVAPDERSAAAGVTGIARTTGAALSPVLAGPLLAIPALAGLPFFIAGGLKILYDLLLYRSFKASETPVATPPD</sequence>
<dbReference type="PROSITE" id="PS50850">
    <property type="entry name" value="MFS"/>
    <property type="match status" value="1"/>
</dbReference>
<feature type="transmembrane region" description="Helical" evidence="4">
    <location>
        <begin position="224"/>
        <end position="251"/>
    </location>
</feature>
<proteinExistence type="predicted"/>
<dbReference type="Gene3D" id="1.20.1250.20">
    <property type="entry name" value="MFS general substrate transporter like domains"/>
    <property type="match status" value="1"/>
</dbReference>
<feature type="transmembrane region" description="Helical" evidence="4">
    <location>
        <begin position="25"/>
        <end position="43"/>
    </location>
</feature>
<evidence type="ECO:0000256" key="4">
    <source>
        <dbReference type="SAM" id="Phobius"/>
    </source>
</evidence>
<feature type="transmembrane region" description="Helical" evidence="4">
    <location>
        <begin position="373"/>
        <end position="393"/>
    </location>
</feature>
<dbReference type="EMBL" id="JADKIO010000013">
    <property type="protein sequence ID" value="MBK9798094.1"/>
    <property type="molecule type" value="Genomic_DNA"/>
</dbReference>
<feature type="transmembrane region" description="Helical" evidence="4">
    <location>
        <begin position="145"/>
        <end position="165"/>
    </location>
</feature>
<reference evidence="6" key="1">
    <citation type="submission" date="2020-10" db="EMBL/GenBank/DDBJ databases">
        <title>Connecting structure to function with the recovery of over 1000 high-quality activated sludge metagenome-assembled genomes encoding full-length rRNA genes using long-read sequencing.</title>
        <authorList>
            <person name="Singleton C.M."/>
            <person name="Petriglieri F."/>
            <person name="Kristensen J.M."/>
            <person name="Kirkegaard R.H."/>
            <person name="Michaelsen T.Y."/>
            <person name="Andersen M.H."/>
            <person name="Karst S.M."/>
            <person name="Dueholm M.S."/>
            <person name="Nielsen P.H."/>
            <person name="Albertsen M."/>
        </authorList>
    </citation>
    <scope>NUCLEOTIDE SEQUENCE</scope>
    <source>
        <strain evidence="6">Skiv_18-Q3-R9-52_MAXAC.067</strain>
    </source>
</reference>
<dbReference type="InterPro" id="IPR036259">
    <property type="entry name" value="MFS_trans_sf"/>
</dbReference>
<keyword evidence="3 4" id="KW-0472">Membrane</keyword>
<dbReference type="GO" id="GO:0022857">
    <property type="term" value="F:transmembrane transporter activity"/>
    <property type="evidence" value="ECO:0007669"/>
    <property type="project" value="InterPro"/>
</dbReference>
<protein>
    <submittedName>
        <fullName evidence="6">MFS transporter</fullName>
    </submittedName>
</protein>
<dbReference type="InterPro" id="IPR020846">
    <property type="entry name" value="MFS_dom"/>
</dbReference>
<dbReference type="Proteomes" id="UP000886657">
    <property type="component" value="Unassembled WGS sequence"/>
</dbReference>
<feature type="transmembrane region" description="Helical" evidence="4">
    <location>
        <begin position="78"/>
        <end position="96"/>
    </location>
</feature>
<evidence type="ECO:0000313" key="6">
    <source>
        <dbReference type="EMBL" id="MBK9798094.1"/>
    </source>
</evidence>
<evidence type="ECO:0000256" key="3">
    <source>
        <dbReference type="ARBA" id="ARBA00023136"/>
    </source>
</evidence>
<dbReference type="PANTHER" id="PTHR23520:SF5">
    <property type="entry name" value="TRANSPORTER, PUTATIVE (AFU_ORTHOLOGUE AFUA_3G04000)-RELATED"/>
    <property type="match status" value="1"/>
</dbReference>
<dbReference type="AlphaFoldDB" id="A0A9D7XN07"/>